<dbReference type="InterPro" id="IPR016181">
    <property type="entry name" value="Acyl_CoA_acyltransferase"/>
</dbReference>
<dbReference type="CDD" id="cd04301">
    <property type="entry name" value="NAT_SF"/>
    <property type="match status" value="1"/>
</dbReference>
<dbReference type="EMBL" id="BNJR01000016">
    <property type="protein sequence ID" value="GHP14496.1"/>
    <property type="molecule type" value="Genomic_DNA"/>
</dbReference>
<dbReference type="Gene3D" id="3.40.630.30">
    <property type="match status" value="1"/>
</dbReference>
<dbReference type="Pfam" id="PF13673">
    <property type="entry name" value="Acetyltransf_10"/>
    <property type="match status" value="1"/>
</dbReference>
<name>A0ABQ3W1B5_9LACO</name>
<reference evidence="2 3" key="1">
    <citation type="journal article" date="2021" name="Int. J. Syst. Evol. Microbiol.">
        <title>Lentilactobacillus fungorum sp. nov., isolated from spent mushroom substrates.</title>
        <authorList>
            <person name="Tohno M."/>
            <person name="Tanizawa Y."/>
            <person name="Kojima Y."/>
            <person name="Sakamoto M."/>
            <person name="Ohkuma M."/>
            <person name="Kobayashi H."/>
        </authorList>
    </citation>
    <scope>NUCLEOTIDE SEQUENCE [LARGE SCALE GENOMIC DNA]</scope>
    <source>
        <strain evidence="2 3">YK48G</strain>
    </source>
</reference>
<evidence type="ECO:0000313" key="3">
    <source>
        <dbReference type="Proteomes" id="UP000604765"/>
    </source>
</evidence>
<organism evidence="2 3">
    <name type="scientific">Lentilactobacillus fungorum</name>
    <dbReference type="NCBI Taxonomy" id="2201250"/>
    <lineage>
        <taxon>Bacteria</taxon>
        <taxon>Bacillati</taxon>
        <taxon>Bacillota</taxon>
        <taxon>Bacilli</taxon>
        <taxon>Lactobacillales</taxon>
        <taxon>Lactobacillaceae</taxon>
        <taxon>Lentilactobacillus</taxon>
    </lineage>
</organism>
<dbReference type="PANTHER" id="PTHR13355:SF11">
    <property type="entry name" value="GLUCOSAMINE 6-PHOSPHATE N-ACETYLTRANSFERASE"/>
    <property type="match status" value="1"/>
</dbReference>
<evidence type="ECO:0000259" key="1">
    <source>
        <dbReference type="PROSITE" id="PS51186"/>
    </source>
</evidence>
<dbReference type="InterPro" id="IPR000182">
    <property type="entry name" value="GNAT_dom"/>
</dbReference>
<comment type="caution">
    <text evidence="2">The sequence shown here is derived from an EMBL/GenBank/DDBJ whole genome shotgun (WGS) entry which is preliminary data.</text>
</comment>
<feature type="domain" description="N-acetyltransferase" evidence="1">
    <location>
        <begin position="7"/>
        <end position="149"/>
    </location>
</feature>
<dbReference type="RefSeq" id="WP_203630489.1">
    <property type="nucleotide sequence ID" value="NZ_BNJR01000016.1"/>
</dbReference>
<protein>
    <submittedName>
        <fullName evidence="2">Acetyltransferase</fullName>
    </submittedName>
</protein>
<dbReference type="Proteomes" id="UP000604765">
    <property type="component" value="Unassembled WGS sequence"/>
</dbReference>
<dbReference type="PROSITE" id="PS51186">
    <property type="entry name" value="GNAT"/>
    <property type="match status" value="1"/>
</dbReference>
<gene>
    <name evidence="2" type="ORF">YK48G_19210</name>
</gene>
<proteinExistence type="predicted"/>
<sequence>MTQVDVKKFSELSTQELFMIYKLRVAVFVVEQKCYYREVDDDDLISVHVMFKGEDGHLMAYARIIPEPSNHAVRIGRVVVNPADRGNGLGRKLVQTTMEKAQQRFPKAGKIVLAGQEYLKDFYHSFGFVDVSAVYLEDNIPHIDMELTL</sequence>
<dbReference type="InterPro" id="IPR039143">
    <property type="entry name" value="GNPNAT1-like"/>
</dbReference>
<keyword evidence="3" id="KW-1185">Reference proteome</keyword>
<dbReference type="SUPFAM" id="SSF55729">
    <property type="entry name" value="Acyl-CoA N-acyltransferases (Nat)"/>
    <property type="match status" value="1"/>
</dbReference>
<dbReference type="PANTHER" id="PTHR13355">
    <property type="entry name" value="GLUCOSAMINE 6-PHOSPHATE N-ACETYLTRANSFERASE"/>
    <property type="match status" value="1"/>
</dbReference>
<accession>A0ABQ3W1B5</accession>
<evidence type="ECO:0000313" key="2">
    <source>
        <dbReference type="EMBL" id="GHP14496.1"/>
    </source>
</evidence>